<gene>
    <name evidence="1" type="ORF">K1X15_08555</name>
</gene>
<dbReference type="RefSeq" id="WP_220307040.1">
    <property type="nucleotide sequence ID" value="NZ_CP080590.1"/>
</dbReference>
<dbReference type="EMBL" id="CP080590">
    <property type="protein sequence ID" value="QYO78575.1"/>
    <property type="molecule type" value="Genomic_DNA"/>
</dbReference>
<sequence>MKLTWFGGSTFRVQIGGQVVVIDPQSAPAGIDQGELVSGADRVVTFGESFAAAEALTWKPRAAERLLDAGDSMRPVRLWTVGPGSLLVEGDDEMPLLFLGGPVPALGRWADGAVVVLLAQGLAARAAALFEARSPRLVALAGDESEVGDAFEAVRPMLDGTGLVALEPGLAVEA</sequence>
<organism evidence="1 2">
    <name type="scientific">Devosia salina</name>
    <dbReference type="NCBI Taxonomy" id="2860336"/>
    <lineage>
        <taxon>Bacteria</taxon>
        <taxon>Pseudomonadati</taxon>
        <taxon>Pseudomonadota</taxon>
        <taxon>Alphaproteobacteria</taxon>
        <taxon>Hyphomicrobiales</taxon>
        <taxon>Devosiaceae</taxon>
        <taxon>Devosia</taxon>
    </lineage>
</organism>
<proteinExistence type="predicted"/>
<protein>
    <submittedName>
        <fullName evidence="1">Uncharacterized protein</fullName>
    </submittedName>
</protein>
<evidence type="ECO:0000313" key="1">
    <source>
        <dbReference type="EMBL" id="QYO78575.1"/>
    </source>
</evidence>
<dbReference type="Proteomes" id="UP000825799">
    <property type="component" value="Chromosome"/>
</dbReference>
<accession>A0ABX8WPQ5</accession>
<reference evidence="1 2" key="1">
    <citation type="submission" date="2021-08" db="EMBL/GenBank/DDBJ databases">
        <title>Devosia salina sp. nov., isolated from the South China Sea sediment.</title>
        <authorList>
            <person name="Zhou Z."/>
        </authorList>
    </citation>
    <scope>NUCLEOTIDE SEQUENCE [LARGE SCALE GENOMIC DNA]</scope>
    <source>
        <strain evidence="1 2">SCS-3</strain>
    </source>
</reference>
<name>A0ABX8WPQ5_9HYPH</name>
<evidence type="ECO:0000313" key="2">
    <source>
        <dbReference type="Proteomes" id="UP000825799"/>
    </source>
</evidence>
<keyword evidence="2" id="KW-1185">Reference proteome</keyword>